<dbReference type="AlphaFoldDB" id="A0A480A5D2"/>
<keyword evidence="2" id="KW-1185">Reference proteome</keyword>
<sequence length="46" mass="5016">MSVNNFQLRNAIAHGFKTTSLTIKSVLELIEVIEQLLNSLNADSAA</sequence>
<evidence type="ECO:0000313" key="1">
    <source>
        <dbReference type="EMBL" id="GCL38461.1"/>
    </source>
</evidence>
<accession>A0A480A5D2</accession>
<proteinExistence type="predicted"/>
<comment type="caution">
    <text evidence="1">The sequence shown here is derived from an EMBL/GenBank/DDBJ whole genome shotgun (WGS) entry which is preliminary data.</text>
</comment>
<organism evidence="1 2">
    <name type="scientific">Sphaerospermopsis reniformis</name>
    <dbReference type="NCBI Taxonomy" id="531300"/>
    <lineage>
        <taxon>Bacteria</taxon>
        <taxon>Bacillati</taxon>
        <taxon>Cyanobacteriota</taxon>
        <taxon>Cyanophyceae</taxon>
        <taxon>Nostocales</taxon>
        <taxon>Aphanizomenonaceae</taxon>
        <taxon>Sphaerospermopsis</taxon>
    </lineage>
</organism>
<reference evidence="2" key="1">
    <citation type="submission" date="2019-02" db="EMBL/GenBank/DDBJ databases">
        <title>Draft genome sequence of Sphaerospermopsis reniformis NIES-1949.</title>
        <authorList>
            <person name="Yamaguchi H."/>
            <person name="Suzuki S."/>
            <person name="Kawachi M."/>
        </authorList>
    </citation>
    <scope>NUCLEOTIDE SEQUENCE [LARGE SCALE GENOMIC DNA]</scope>
    <source>
        <strain evidence="2">NIES-1949</strain>
    </source>
</reference>
<dbReference type="RefSeq" id="WP_236104107.1">
    <property type="nucleotide sequence ID" value="NZ_BJCE01000144.1"/>
</dbReference>
<evidence type="ECO:0000313" key="2">
    <source>
        <dbReference type="Proteomes" id="UP000300142"/>
    </source>
</evidence>
<name>A0A480A5D2_9CYAN</name>
<dbReference type="Proteomes" id="UP000300142">
    <property type="component" value="Unassembled WGS sequence"/>
</dbReference>
<protein>
    <submittedName>
        <fullName evidence="1">Uncharacterized protein</fullName>
    </submittedName>
</protein>
<gene>
    <name evidence="1" type="ORF">SR1949_35760</name>
</gene>
<dbReference type="EMBL" id="BJCE01000144">
    <property type="protein sequence ID" value="GCL38461.1"/>
    <property type="molecule type" value="Genomic_DNA"/>
</dbReference>